<evidence type="ECO:0000259" key="2">
    <source>
        <dbReference type="Pfam" id="PF23951"/>
    </source>
</evidence>
<dbReference type="InterPro" id="IPR055706">
    <property type="entry name" value="Slg1/2_DUF7282"/>
</dbReference>
<comment type="caution">
    <text evidence="3">The sequence shown here is derived from an EMBL/GenBank/DDBJ whole genome shotgun (WGS) entry which is preliminary data.</text>
</comment>
<feature type="domain" description="DUF7282" evidence="2">
    <location>
        <begin position="184"/>
        <end position="281"/>
    </location>
</feature>
<accession>A0A0F9E8H5</accession>
<protein>
    <recommendedName>
        <fullName evidence="2">DUF7282 domain-containing protein</fullName>
    </recommendedName>
</protein>
<evidence type="ECO:0000313" key="3">
    <source>
        <dbReference type="EMBL" id="KKL62551.1"/>
    </source>
</evidence>
<gene>
    <name evidence="3" type="ORF">LCGC14_2184090</name>
</gene>
<reference evidence="3" key="1">
    <citation type="journal article" date="2015" name="Nature">
        <title>Complex archaea that bridge the gap between prokaryotes and eukaryotes.</title>
        <authorList>
            <person name="Spang A."/>
            <person name="Saw J.H."/>
            <person name="Jorgensen S.L."/>
            <person name="Zaremba-Niedzwiedzka K."/>
            <person name="Martijn J."/>
            <person name="Lind A.E."/>
            <person name="van Eijk R."/>
            <person name="Schleper C."/>
            <person name="Guy L."/>
            <person name="Ettema T.J."/>
        </authorList>
    </citation>
    <scope>NUCLEOTIDE SEQUENCE</scope>
</reference>
<dbReference type="EMBL" id="LAZR01028455">
    <property type="protein sequence ID" value="KKL62551.1"/>
    <property type="molecule type" value="Genomic_DNA"/>
</dbReference>
<name>A0A0F9E8H5_9ZZZZ</name>
<feature type="domain" description="DUF7282" evidence="2">
    <location>
        <begin position="28"/>
        <end position="135"/>
    </location>
</feature>
<proteinExistence type="predicted"/>
<organism evidence="3">
    <name type="scientific">marine sediment metagenome</name>
    <dbReference type="NCBI Taxonomy" id="412755"/>
    <lineage>
        <taxon>unclassified sequences</taxon>
        <taxon>metagenomes</taxon>
        <taxon>ecological metagenomes</taxon>
    </lineage>
</organism>
<dbReference type="AlphaFoldDB" id="A0A0F9E8H5"/>
<feature type="region of interest" description="Disordered" evidence="1">
    <location>
        <begin position="143"/>
        <end position="162"/>
    </location>
</feature>
<evidence type="ECO:0000256" key="1">
    <source>
        <dbReference type="SAM" id="MobiDB-lite"/>
    </source>
</evidence>
<sequence>MFNKFMTTGAIAALLAGTGGAAFAQTMINTDGATFSGSEVEFENIEAPNDGWLVIHEVVDGQVVAPASIGHAWLEAGTNDEVEIDIGTGFEEGRTYVAMMHDETNGNESYDFAEGSTDVDTPTMNGDAPVVREFVVQKAMMMDPDDMGSDDMGSDDMDSDDMEETMEKSGMMDMMPMIGNDAIMISGNTATFPMVMAAQDGYLTIHATENGAPVIPGAIGHTMIMAGENSDVAVEIDAPFVAGQSYVAMIHAETNGNESYEFGEGMTDVDVPAVVDGKPVTLSFMGG</sequence>
<dbReference type="Pfam" id="PF23951">
    <property type="entry name" value="DUF7282"/>
    <property type="match status" value="2"/>
</dbReference>